<evidence type="ECO:0000256" key="2">
    <source>
        <dbReference type="ARBA" id="ARBA00001968"/>
    </source>
</evidence>
<dbReference type="SUPFAM" id="SSF47384">
    <property type="entry name" value="Homodimeric domain of signal transducing histidine kinase"/>
    <property type="match status" value="1"/>
</dbReference>
<proteinExistence type="predicted"/>
<dbReference type="FunFam" id="1.10.287.130:FF:000001">
    <property type="entry name" value="Two-component sensor histidine kinase"/>
    <property type="match status" value="1"/>
</dbReference>
<sequence>MSRAVTVARQLYRAFAIVIGVLLLTGSVASAAAWRQYRSVDTLAGQVLPERQANSRVYLTLMEAQRGICSYLLSGEPGFDDGYQDSKREYEFAAANLRRATAPEDRAAVTAQLERADAWFDVAGRQREVEPGSDEDVCFAHQGGPAFDAFLSSNAHLDRTLTHRGDALRQQTREAQVVAAGTLLGTATFGIVAAMLVAVRTARRISRMLRDERRHSHAQLRMREAGQRVRDHVSVEAVLDAAARVLGPEFRADLAIVRLAPTDDDRQRTASWAADERGGARPLAGQPVNWLADRLARGDVWRTGDVRREPNGVPQRERIELLAAGAVSALTVPFGAGPQPDGAITLVRYAGGRPWDPAEVEAAGWVAADVARWVHQSRLYEREQELDAQQRQLERTKDDFVSTVSHELRTPLTSISGFVELLADPATGPLSDDQRHMLEIVERNTNRLRDMIEDLLTLSHIENGTFRSERELTDVSVVVARAVATVRCTTDHTVHADYPLEPLMAEVDPGQIERVLVNLLSNAVKFTPDGGEVVVSVREDGEELVMSVSDTGMGIPRQEQRELFTRFFRASNARTASIPGTGLGLTIVRNIVANHDGEVTVRSEPGEGTTVTVRLPRERALVS</sequence>
<reference evidence="12" key="1">
    <citation type="submission" date="2021-01" db="EMBL/GenBank/DDBJ databases">
        <title>Whole genome shotgun sequence of Planosporangium mesophilum NBRC 109066.</title>
        <authorList>
            <person name="Komaki H."/>
            <person name="Tamura T."/>
        </authorList>
    </citation>
    <scope>NUCLEOTIDE SEQUENCE</scope>
    <source>
        <strain evidence="12">NBRC 109066</strain>
    </source>
</reference>
<dbReference type="PANTHER" id="PTHR43711">
    <property type="entry name" value="TWO-COMPONENT HISTIDINE KINASE"/>
    <property type="match status" value="1"/>
</dbReference>
<evidence type="ECO:0000256" key="4">
    <source>
        <dbReference type="ARBA" id="ARBA00012438"/>
    </source>
</evidence>
<comment type="catalytic activity">
    <reaction evidence="1">
        <text>ATP + protein L-histidine = ADP + protein N-phospho-L-histidine.</text>
        <dbReference type="EC" id="2.7.13.3"/>
    </reaction>
</comment>
<dbReference type="Proteomes" id="UP000599074">
    <property type="component" value="Unassembled WGS sequence"/>
</dbReference>
<evidence type="ECO:0000256" key="9">
    <source>
        <dbReference type="ARBA" id="ARBA00023136"/>
    </source>
</evidence>
<evidence type="ECO:0000256" key="7">
    <source>
        <dbReference type="ARBA" id="ARBA00022777"/>
    </source>
</evidence>
<evidence type="ECO:0000256" key="5">
    <source>
        <dbReference type="ARBA" id="ARBA00022553"/>
    </source>
</evidence>
<dbReference type="PROSITE" id="PS50109">
    <property type="entry name" value="HIS_KIN"/>
    <property type="match status" value="1"/>
</dbReference>
<feature type="transmembrane region" description="Helical" evidence="10">
    <location>
        <begin position="177"/>
        <end position="199"/>
    </location>
</feature>
<dbReference type="InterPro" id="IPR050736">
    <property type="entry name" value="Sensor_HK_Regulatory"/>
</dbReference>
<protein>
    <recommendedName>
        <fullName evidence="4">histidine kinase</fullName>
        <ecNumber evidence="4">2.7.13.3</ecNumber>
    </recommendedName>
</protein>
<keyword evidence="5" id="KW-0597">Phosphoprotein</keyword>
<dbReference type="EMBL" id="BOON01000039">
    <property type="protein sequence ID" value="GII24545.1"/>
    <property type="molecule type" value="Genomic_DNA"/>
</dbReference>
<accession>A0A8J3X1K4</accession>
<dbReference type="EC" id="2.7.13.3" evidence="4"/>
<dbReference type="Pfam" id="PF02518">
    <property type="entry name" value="HATPase_c"/>
    <property type="match status" value="1"/>
</dbReference>
<gene>
    <name evidence="12" type="ORF">Pme01_41420</name>
</gene>
<dbReference type="GO" id="GO:0000155">
    <property type="term" value="F:phosphorelay sensor kinase activity"/>
    <property type="evidence" value="ECO:0007669"/>
    <property type="project" value="InterPro"/>
</dbReference>
<feature type="domain" description="Histidine kinase" evidence="11">
    <location>
        <begin position="403"/>
        <end position="619"/>
    </location>
</feature>
<dbReference type="PRINTS" id="PR00344">
    <property type="entry name" value="BCTRLSENSOR"/>
</dbReference>
<dbReference type="InterPro" id="IPR004358">
    <property type="entry name" value="Sig_transdc_His_kin-like_C"/>
</dbReference>
<dbReference type="RefSeq" id="WP_203935762.1">
    <property type="nucleotide sequence ID" value="NZ_BOON01000039.1"/>
</dbReference>
<evidence type="ECO:0000256" key="3">
    <source>
        <dbReference type="ARBA" id="ARBA00004236"/>
    </source>
</evidence>
<dbReference type="CDD" id="cd00082">
    <property type="entry name" value="HisKA"/>
    <property type="match status" value="1"/>
</dbReference>
<dbReference type="SUPFAM" id="SSF55874">
    <property type="entry name" value="ATPase domain of HSP90 chaperone/DNA topoisomerase II/histidine kinase"/>
    <property type="match status" value="1"/>
</dbReference>
<keyword evidence="10" id="KW-0812">Transmembrane</keyword>
<evidence type="ECO:0000259" key="11">
    <source>
        <dbReference type="PROSITE" id="PS50109"/>
    </source>
</evidence>
<dbReference type="Gene3D" id="1.10.287.130">
    <property type="match status" value="1"/>
</dbReference>
<dbReference type="Gene3D" id="3.30.450.40">
    <property type="match status" value="1"/>
</dbReference>
<dbReference type="InterPro" id="IPR005467">
    <property type="entry name" value="His_kinase_dom"/>
</dbReference>
<dbReference type="InterPro" id="IPR003594">
    <property type="entry name" value="HATPase_dom"/>
</dbReference>
<keyword evidence="9 10" id="KW-0472">Membrane</keyword>
<evidence type="ECO:0000256" key="6">
    <source>
        <dbReference type="ARBA" id="ARBA00022679"/>
    </source>
</evidence>
<comment type="subcellular location">
    <subcellularLocation>
        <location evidence="3">Cell membrane</location>
    </subcellularLocation>
</comment>
<evidence type="ECO:0000313" key="13">
    <source>
        <dbReference type="Proteomes" id="UP000599074"/>
    </source>
</evidence>
<dbReference type="SMART" id="SM00065">
    <property type="entry name" value="GAF"/>
    <property type="match status" value="1"/>
</dbReference>
<dbReference type="InterPro" id="IPR029016">
    <property type="entry name" value="GAF-like_dom_sf"/>
</dbReference>
<dbReference type="GO" id="GO:0005509">
    <property type="term" value="F:calcium ion binding"/>
    <property type="evidence" value="ECO:0007669"/>
    <property type="project" value="UniProtKB-ARBA"/>
</dbReference>
<comment type="cofactor">
    <cofactor evidence="2">
        <name>a divalent metal cation</name>
        <dbReference type="ChEBI" id="CHEBI:60240"/>
    </cofactor>
</comment>
<dbReference type="SMART" id="SM00387">
    <property type="entry name" value="HATPase_c"/>
    <property type="match status" value="1"/>
</dbReference>
<name>A0A8J3X1K4_9ACTN</name>
<dbReference type="InterPro" id="IPR036890">
    <property type="entry name" value="HATPase_C_sf"/>
</dbReference>
<dbReference type="InterPro" id="IPR003661">
    <property type="entry name" value="HisK_dim/P_dom"/>
</dbReference>
<evidence type="ECO:0000256" key="1">
    <source>
        <dbReference type="ARBA" id="ARBA00000085"/>
    </source>
</evidence>
<keyword evidence="7" id="KW-0418">Kinase</keyword>
<dbReference type="SMART" id="SM00388">
    <property type="entry name" value="HisKA"/>
    <property type="match status" value="1"/>
</dbReference>
<keyword evidence="6" id="KW-0808">Transferase</keyword>
<dbReference type="Gene3D" id="3.30.565.10">
    <property type="entry name" value="Histidine kinase-like ATPase, C-terminal domain"/>
    <property type="match status" value="1"/>
</dbReference>
<keyword evidence="10" id="KW-1133">Transmembrane helix</keyword>
<dbReference type="PANTHER" id="PTHR43711:SF1">
    <property type="entry name" value="HISTIDINE KINASE 1"/>
    <property type="match status" value="1"/>
</dbReference>
<comment type="caution">
    <text evidence="12">The sequence shown here is derived from an EMBL/GenBank/DDBJ whole genome shotgun (WGS) entry which is preliminary data.</text>
</comment>
<dbReference type="AlphaFoldDB" id="A0A8J3X1K4"/>
<dbReference type="CDD" id="cd16922">
    <property type="entry name" value="HATPase_EvgS-ArcB-TorS-like"/>
    <property type="match status" value="1"/>
</dbReference>
<evidence type="ECO:0000256" key="10">
    <source>
        <dbReference type="SAM" id="Phobius"/>
    </source>
</evidence>
<dbReference type="Pfam" id="PF00512">
    <property type="entry name" value="HisKA"/>
    <property type="match status" value="1"/>
</dbReference>
<dbReference type="SUPFAM" id="SSF55781">
    <property type="entry name" value="GAF domain-like"/>
    <property type="match status" value="1"/>
</dbReference>
<organism evidence="12 13">
    <name type="scientific">Planosporangium mesophilum</name>
    <dbReference type="NCBI Taxonomy" id="689768"/>
    <lineage>
        <taxon>Bacteria</taxon>
        <taxon>Bacillati</taxon>
        <taxon>Actinomycetota</taxon>
        <taxon>Actinomycetes</taxon>
        <taxon>Micromonosporales</taxon>
        <taxon>Micromonosporaceae</taxon>
        <taxon>Planosporangium</taxon>
    </lineage>
</organism>
<dbReference type="InterPro" id="IPR036097">
    <property type="entry name" value="HisK_dim/P_sf"/>
</dbReference>
<dbReference type="InterPro" id="IPR003018">
    <property type="entry name" value="GAF"/>
</dbReference>
<dbReference type="GO" id="GO:0005886">
    <property type="term" value="C:plasma membrane"/>
    <property type="evidence" value="ECO:0007669"/>
    <property type="project" value="UniProtKB-SubCell"/>
</dbReference>
<evidence type="ECO:0000313" key="12">
    <source>
        <dbReference type="EMBL" id="GII24545.1"/>
    </source>
</evidence>
<keyword evidence="13" id="KW-1185">Reference proteome</keyword>
<keyword evidence="8" id="KW-0902">Two-component regulatory system</keyword>
<dbReference type="FunFam" id="3.30.565.10:FF:000006">
    <property type="entry name" value="Sensor histidine kinase WalK"/>
    <property type="match status" value="1"/>
</dbReference>
<evidence type="ECO:0000256" key="8">
    <source>
        <dbReference type="ARBA" id="ARBA00023012"/>
    </source>
</evidence>